<dbReference type="InterPro" id="IPR027417">
    <property type="entry name" value="P-loop_NTPase"/>
</dbReference>
<feature type="compositionally biased region" description="Basic residues" evidence="8">
    <location>
        <begin position="16"/>
        <end position="25"/>
    </location>
</feature>
<keyword evidence="10" id="KW-1185">Reference proteome</keyword>
<protein>
    <recommendedName>
        <fullName evidence="11">ATPase family AAA domain-containing protein 5</fullName>
    </recommendedName>
</protein>
<evidence type="ECO:0000256" key="5">
    <source>
        <dbReference type="ARBA" id="ARBA00022840"/>
    </source>
</evidence>
<dbReference type="GO" id="GO:0003689">
    <property type="term" value="F:DNA clamp loader activity"/>
    <property type="evidence" value="ECO:0007669"/>
    <property type="project" value="TreeGrafter"/>
</dbReference>
<dbReference type="GO" id="GO:0005524">
    <property type="term" value="F:ATP binding"/>
    <property type="evidence" value="ECO:0007669"/>
    <property type="project" value="UniProtKB-KW"/>
</dbReference>
<dbReference type="SUPFAM" id="SSF52540">
    <property type="entry name" value="P-loop containing nucleoside triphosphate hydrolases"/>
    <property type="match status" value="1"/>
</dbReference>
<dbReference type="Gene3D" id="1.10.8.60">
    <property type="match status" value="1"/>
</dbReference>
<evidence type="ECO:0000256" key="1">
    <source>
        <dbReference type="ARBA" id="ARBA00004123"/>
    </source>
</evidence>
<dbReference type="GO" id="GO:0006281">
    <property type="term" value="P:DNA repair"/>
    <property type="evidence" value="ECO:0007669"/>
    <property type="project" value="InterPro"/>
</dbReference>
<evidence type="ECO:0000313" key="9">
    <source>
        <dbReference type="EMBL" id="KAK4274021.1"/>
    </source>
</evidence>
<proteinExistence type="inferred from homology"/>
<evidence type="ECO:0000256" key="4">
    <source>
        <dbReference type="ARBA" id="ARBA00022763"/>
    </source>
</evidence>
<feature type="region of interest" description="Disordered" evidence="8">
    <location>
        <begin position="1"/>
        <end position="185"/>
    </location>
</feature>
<keyword evidence="5" id="KW-0067">ATP-binding</keyword>
<feature type="compositionally biased region" description="Basic and acidic residues" evidence="8">
    <location>
        <begin position="112"/>
        <end position="147"/>
    </location>
</feature>
<keyword evidence="7" id="KW-0131">Cell cycle</keyword>
<dbReference type="Proteomes" id="UP001293593">
    <property type="component" value="Unassembled WGS sequence"/>
</dbReference>
<comment type="subcellular location">
    <subcellularLocation>
        <location evidence="1">Nucleus</location>
    </subcellularLocation>
</comment>
<evidence type="ECO:0000256" key="7">
    <source>
        <dbReference type="ARBA" id="ARBA00023306"/>
    </source>
</evidence>
<dbReference type="GO" id="GO:0003682">
    <property type="term" value="F:chromatin binding"/>
    <property type="evidence" value="ECO:0007669"/>
    <property type="project" value="TreeGrafter"/>
</dbReference>
<dbReference type="PANTHER" id="PTHR12172:SF1">
    <property type="entry name" value="P-LOOP CONTAINING NUCLEOSIDE TRIPHOSPHATE HYDROLASES SUPERFAMILY PROTEIN"/>
    <property type="match status" value="1"/>
</dbReference>
<sequence length="1312" mass="146815">MDGSAMELSPKNMGTPKRRNGRRKMVQSTLFPQKTQESDHRVDDQQVEEEAYCCANENRKGKSKLKVTPRTKNSKQNERQLQNTTPENMGTPRRRNVRRKLVQSAFSPQKTQESDDRADEKEENNCFDDQKEKEEAHYCANENDKGKSNHKATPPSKNSKKKEKQLQNTTPKKRSPKGVKGASSQQMLTNVAQINMTVPDLRLEAKLSAEENSRIFAGRQIHPFFSSWKVGKKPQELAESGQSLHAVRRKDEEVLACAPIHVFENNQDADDISSPDWKNWTFCGHTAKENCGPKSSFSSVFEGSIDSLNIDKLGSTFYPSGVTISQNTLSCSDQHSTESTPPQVENSAAPAGGHTSLQSLEAKLDMKADTEQAGFFRKTDPEPRSRYLQESMRSYYHGCGDKTEGTLWTYKYKPTKSFEVCGNDESVKFLRDWLQLWHGRRYQSKKDALYRDNSDMQGDDNDDADYDFSHCDYDSEDMSEEDSLENVLLITGPIGSGKSAAVYACAQEEGFEVLELNASDWRNGTTVRQHFGDALGSLGVKRLLEHTDSSPMKKKSKLSSGLALPTNKASDGLNEGVIGPITISDDEAVSPGATSWMLTKQRNSIRYDNVQKLILFEDVDILFPEDRGCIAAIQQIAETAKGPIVLTCNSNSPPLPDNFNRLHISFSLPSTMELLCHLYMVCVTEGVNIHPLVLEKFIQSCDGDIRKTMMHLQFWFQSKRLRKDRKAQKSYGSLLFDLEVGHQILPKMMPWEFPSQLSELIEKEVTKVITTMEETSSLQGFVEGQFDVNEKQSDSDVQQTGTDYIEAKKVEMLERNGSVTDYIDLEAQFHALSEISNSCTPVAPSKQKIQRKLVVMSSSSEDEDLNNGHPLEMCDDANNGPPLEGNSDSPSKFPTNNKHTSVSFLRLGTGLEESEVDLSKHLEAADDTCLNETSKSFDVSCVPESTFVPETVNEVETISGAESCGNLADPVEVSVNNESLPSAFSVRKCLAKRALDDDLLGSNKIRESSQEEIVQDIIDENMETTPVYNVMDECSRVDFKTKSNFVEPFPSMGTDVMHKLWRKLRECRTDLRQHAATEQPGAFQAVKLACGMSNLISEADLLFGNFQQKNFDILEAPTSLSNESTFNWYDERMMVSTVAEHGFCFYAKHLSDMGLKSSCENYVDLTSEMLASTTDIMALGYLSRQGLTNPCNGKDLENKSRNDLPDSQMQTSLFNVVQSIVPKRSSAAPKGVAFNEYLSSLRLIAGLEDLRISKSAAEKTRRRRVRGSQHYLSKGTMSLSREDISLLCEGDLYRKTFSKYTGASNKVDGNFT</sequence>
<dbReference type="InterPro" id="IPR004582">
    <property type="entry name" value="Checkpoint_prot_Rad17_Rad24"/>
</dbReference>
<dbReference type="GO" id="GO:0033314">
    <property type="term" value="P:mitotic DNA replication checkpoint signaling"/>
    <property type="evidence" value="ECO:0007669"/>
    <property type="project" value="TreeGrafter"/>
</dbReference>
<feature type="region of interest" description="Disordered" evidence="8">
    <location>
        <begin position="856"/>
        <end position="896"/>
    </location>
</feature>
<evidence type="ECO:0000256" key="2">
    <source>
        <dbReference type="ARBA" id="ARBA00006168"/>
    </source>
</evidence>
<feature type="compositionally biased region" description="Polar residues" evidence="8">
    <location>
        <begin position="886"/>
        <end position="896"/>
    </location>
</feature>
<accession>A0AAE1JS77</accession>
<gene>
    <name evidence="9" type="ORF">QN277_017313</name>
</gene>
<keyword evidence="3" id="KW-0547">Nucleotide-binding</keyword>
<dbReference type="Gene3D" id="3.40.50.300">
    <property type="entry name" value="P-loop containing nucleotide triphosphate hydrolases"/>
    <property type="match status" value="1"/>
</dbReference>
<reference evidence="9" key="1">
    <citation type="submission" date="2023-10" db="EMBL/GenBank/DDBJ databases">
        <title>Chromosome-level genome of the transformable northern wattle, Acacia crassicarpa.</title>
        <authorList>
            <person name="Massaro I."/>
            <person name="Sinha N.R."/>
            <person name="Poethig S."/>
            <person name="Leichty A.R."/>
        </authorList>
    </citation>
    <scope>NUCLEOTIDE SEQUENCE</scope>
    <source>
        <strain evidence="9">Acra3RX</strain>
        <tissue evidence="9">Leaf</tissue>
    </source>
</reference>
<evidence type="ECO:0000256" key="3">
    <source>
        <dbReference type="ARBA" id="ARBA00022741"/>
    </source>
</evidence>
<dbReference type="PANTHER" id="PTHR12172">
    <property type="entry name" value="CELL CYCLE CHECKPOINT PROTEIN RAD17"/>
    <property type="match status" value="1"/>
</dbReference>
<feature type="compositionally biased region" description="Polar residues" evidence="8">
    <location>
        <begin position="330"/>
        <end position="346"/>
    </location>
</feature>
<comment type="similarity">
    <text evidence="2">Belongs to the rad17/RAD24 family.</text>
</comment>
<keyword evidence="6" id="KW-0539">Nucleus</keyword>
<evidence type="ECO:0000313" key="10">
    <source>
        <dbReference type="Proteomes" id="UP001293593"/>
    </source>
</evidence>
<evidence type="ECO:0008006" key="11">
    <source>
        <dbReference type="Google" id="ProtNLM"/>
    </source>
</evidence>
<evidence type="ECO:0000256" key="8">
    <source>
        <dbReference type="SAM" id="MobiDB-lite"/>
    </source>
</evidence>
<dbReference type="GO" id="GO:0005634">
    <property type="term" value="C:nucleus"/>
    <property type="evidence" value="ECO:0007669"/>
    <property type="project" value="UniProtKB-SubCell"/>
</dbReference>
<keyword evidence="4" id="KW-0227">DNA damage</keyword>
<comment type="caution">
    <text evidence="9">The sequence shown here is derived from an EMBL/GenBank/DDBJ whole genome shotgun (WGS) entry which is preliminary data.</text>
</comment>
<feature type="compositionally biased region" description="Basic residues" evidence="8">
    <location>
        <begin position="61"/>
        <end position="73"/>
    </location>
</feature>
<feature type="compositionally biased region" description="Polar residues" evidence="8">
    <location>
        <begin position="26"/>
        <end position="35"/>
    </location>
</feature>
<feature type="compositionally biased region" description="Basic residues" evidence="8">
    <location>
        <begin position="92"/>
        <end position="101"/>
    </location>
</feature>
<dbReference type="EMBL" id="JAWXYG010000004">
    <property type="protein sequence ID" value="KAK4274021.1"/>
    <property type="molecule type" value="Genomic_DNA"/>
</dbReference>
<dbReference type="FunFam" id="1.10.8.60:FF:000116">
    <property type="entry name" value="p-loop containing nucleoside triphosphate hydrolase superfamily protein"/>
    <property type="match status" value="1"/>
</dbReference>
<evidence type="ECO:0000256" key="6">
    <source>
        <dbReference type="ARBA" id="ARBA00023242"/>
    </source>
</evidence>
<feature type="region of interest" description="Disordered" evidence="8">
    <location>
        <begin position="330"/>
        <end position="353"/>
    </location>
</feature>
<name>A0AAE1JS77_9FABA</name>
<dbReference type="GO" id="GO:0000077">
    <property type="term" value="P:DNA damage checkpoint signaling"/>
    <property type="evidence" value="ECO:0007669"/>
    <property type="project" value="TreeGrafter"/>
</dbReference>
<feature type="compositionally biased region" description="Polar residues" evidence="8">
    <location>
        <begin position="79"/>
        <end position="88"/>
    </location>
</feature>
<organism evidence="9 10">
    <name type="scientific">Acacia crassicarpa</name>
    <name type="common">northern wattle</name>
    <dbReference type="NCBI Taxonomy" id="499986"/>
    <lineage>
        <taxon>Eukaryota</taxon>
        <taxon>Viridiplantae</taxon>
        <taxon>Streptophyta</taxon>
        <taxon>Embryophyta</taxon>
        <taxon>Tracheophyta</taxon>
        <taxon>Spermatophyta</taxon>
        <taxon>Magnoliopsida</taxon>
        <taxon>eudicotyledons</taxon>
        <taxon>Gunneridae</taxon>
        <taxon>Pentapetalae</taxon>
        <taxon>rosids</taxon>
        <taxon>fabids</taxon>
        <taxon>Fabales</taxon>
        <taxon>Fabaceae</taxon>
        <taxon>Caesalpinioideae</taxon>
        <taxon>mimosoid clade</taxon>
        <taxon>Acacieae</taxon>
        <taxon>Acacia</taxon>
    </lineage>
</organism>